<sequence>MRIGLYVDAFNVYYGARGHCGRGTTGWRWLDLPALATGLINPYLWPDPVLTRFVYCTADRNREGDPTSIADQTTYLSALLASYPQAVIAKGYYVPRVKTGVLVDQDHPPQRVPSPGAEELPGWLPARETTGPAGAEELLVSVTTFEEKGSDVNVASHLLIDVLIGKVDAAIVISNDSDLQFPLQQARLHVPVATINPTKRPTPAALQGHRYDGAGRHWWRRLDATHFRTHQLPDPIGGLRRPSGW</sequence>
<evidence type="ECO:0000313" key="2">
    <source>
        <dbReference type="EMBL" id="SOC46117.1"/>
    </source>
</evidence>
<evidence type="ECO:0000256" key="1">
    <source>
        <dbReference type="SAM" id="MobiDB-lite"/>
    </source>
</evidence>
<dbReference type="OrthoDB" id="9809421at2"/>
<feature type="region of interest" description="Disordered" evidence="1">
    <location>
        <begin position="104"/>
        <end position="124"/>
    </location>
</feature>
<name>A0A285UWR0_9ACTN</name>
<protein>
    <recommendedName>
        <fullName evidence="4">NYN domain-containing protein</fullName>
    </recommendedName>
</protein>
<dbReference type="Gene3D" id="3.40.50.1010">
    <property type="entry name" value="5'-nuclease"/>
    <property type="match status" value="1"/>
</dbReference>
<organism evidence="2 3">
    <name type="scientific">Blastococcus aggregatus</name>
    <dbReference type="NCBI Taxonomy" id="38502"/>
    <lineage>
        <taxon>Bacteria</taxon>
        <taxon>Bacillati</taxon>
        <taxon>Actinomycetota</taxon>
        <taxon>Actinomycetes</taxon>
        <taxon>Geodermatophilales</taxon>
        <taxon>Geodermatophilaceae</taxon>
        <taxon>Blastococcus</taxon>
    </lineage>
</organism>
<gene>
    <name evidence="2" type="ORF">SAMN05660748_0057</name>
</gene>
<dbReference type="Proteomes" id="UP000219435">
    <property type="component" value="Unassembled WGS sequence"/>
</dbReference>
<dbReference type="EMBL" id="OBQI01000001">
    <property type="protein sequence ID" value="SOC46117.1"/>
    <property type="molecule type" value="Genomic_DNA"/>
</dbReference>
<reference evidence="3" key="1">
    <citation type="submission" date="2017-08" db="EMBL/GenBank/DDBJ databases">
        <authorList>
            <person name="Varghese N."/>
            <person name="Submissions S."/>
        </authorList>
    </citation>
    <scope>NUCLEOTIDE SEQUENCE [LARGE SCALE GENOMIC DNA]</scope>
    <source>
        <strain evidence="3">DSM 4725</strain>
    </source>
</reference>
<accession>A0A285UWR0</accession>
<evidence type="ECO:0008006" key="4">
    <source>
        <dbReference type="Google" id="ProtNLM"/>
    </source>
</evidence>
<keyword evidence="3" id="KW-1185">Reference proteome</keyword>
<dbReference type="RefSeq" id="WP_097193065.1">
    <property type="nucleotide sequence ID" value="NZ_OBQI01000001.1"/>
</dbReference>
<evidence type="ECO:0000313" key="3">
    <source>
        <dbReference type="Proteomes" id="UP000219435"/>
    </source>
</evidence>
<dbReference type="AlphaFoldDB" id="A0A285UWR0"/>
<proteinExistence type="predicted"/>